<dbReference type="SMART" id="SM00248">
    <property type="entry name" value="ANK"/>
    <property type="match status" value="3"/>
</dbReference>
<dbReference type="InterPro" id="IPR036770">
    <property type="entry name" value="Ankyrin_rpt-contain_sf"/>
</dbReference>
<evidence type="ECO:0008006" key="7">
    <source>
        <dbReference type="Google" id="ProtNLM"/>
    </source>
</evidence>
<dbReference type="PROSITE" id="PS50297">
    <property type="entry name" value="ANK_REP_REGION"/>
    <property type="match status" value="1"/>
</dbReference>
<dbReference type="SUPFAM" id="SSF52540">
    <property type="entry name" value="P-loop containing nucleoside triphosphate hydrolases"/>
    <property type="match status" value="1"/>
</dbReference>
<gene>
    <name evidence="5" type="ORF">QBC47DRAFT_464015</name>
</gene>
<accession>A0AAJ0B414</accession>
<protein>
    <recommendedName>
        <fullName evidence="7">Ankyrin repeat protein</fullName>
    </recommendedName>
</protein>
<evidence type="ECO:0000259" key="4">
    <source>
        <dbReference type="Pfam" id="PF24883"/>
    </source>
</evidence>
<reference evidence="5" key="1">
    <citation type="submission" date="2023-06" db="EMBL/GenBank/DDBJ databases">
        <title>Genome-scale phylogeny and comparative genomics of the fungal order Sordariales.</title>
        <authorList>
            <consortium name="Lawrence Berkeley National Laboratory"/>
            <person name="Hensen N."/>
            <person name="Bonometti L."/>
            <person name="Westerberg I."/>
            <person name="Brannstrom I.O."/>
            <person name="Guillou S."/>
            <person name="Cros-Aarteil S."/>
            <person name="Calhoun S."/>
            <person name="Haridas S."/>
            <person name="Kuo A."/>
            <person name="Mondo S."/>
            <person name="Pangilinan J."/>
            <person name="Riley R."/>
            <person name="Labutti K."/>
            <person name="Andreopoulos B."/>
            <person name="Lipzen A."/>
            <person name="Chen C."/>
            <person name="Yanf M."/>
            <person name="Daum C."/>
            <person name="Ng V."/>
            <person name="Clum A."/>
            <person name="Steindorff A."/>
            <person name="Ohm R."/>
            <person name="Martin F."/>
            <person name="Silar P."/>
            <person name="Natvig D."/>
            <person name="Lalanne C."/>
            <person name="Gautier V."/>
            <person name="Ament-Velasquez S.L."/>
            <person name="Kruys A."/>
            <person name="Hutchinson M.I."/>
            <person name="Powell A.J."/>
            <person name="Barry K."/>
            <person name="Miller A.N."/>
            <person name="Grigoriev I.V."/>
            <person name="Debuchy R."/>
            <person name="Gladieux P."/>
            <person name="Thoren M.H."/>
            <person name="Johannesson H."/>
        </authorList>
    </citation>
    <scope>NUCLEOTIDE SEQUENCE</scope>
    <source>
        <strain evidence="5">PSN4</strain>
    </source>
</reference>
<dbReference type="PANTHER" id="PTHR10039:SF16">
    <property type="entry name" value="GPI INOSITOL-DEACYLASE"/>
    <property type="match status" value="1"/>
</dbReference>
<sequence length="846" mass="94161">MADPISLISLASLAGDLLVRLYDYVQTVRSAKKEMYELYTEVLALKGIIEQIDQRQKASAARPLQQTQQQYADTLVATATLLDSMLDDLTSKKQSKLSSLSWTRSKTSVQEQVAKVERAKSFFVLVLMDDTSASQHDVLALVKSISTALSIDRQEKEAQENKELYDRIRKWLAPFSPESLHAKAGAGQQLGTGSWFLNGPFSAWLSCEDDKFRAWCAQEREAAKRLKNAPKDDVNWGQRHPMNEDSRLLFLAGPSGCGKTVLCAAAINTAKRAVAENDSVHVAYYYFSASHPTSRSCGAMLGGILAQLLRHNDSVLATLQAECDDPSGTVPGEKQLLHYIAECCNAMYGTYLFVDAANEAQSPSDVFRLLYRILSQAERVRIFVTSSTAMMSLSVYRQDVQANVYVSPEHSNEDMRAYISQRLETDEPACFLSQTRKQDLASNLVAQAEGVFRYVTCQLDSYCRLHTGREVIRAINKMPEDLFKVYAESLSQVPPQDRDMVREALVWVVYAVQPLTLGALAEAVVLELDDTYMDAELRLPNPREILTMCRGLLDHDQETAQVFLSHASIRDFLSSSSPTVNADGNAWYYLGMDRLAAASINKRIFDKCITYLMFDEFATTCHDLVELDSRRDRYPLLDYAARAWPSHYPGGDSTALESILRLFGSRNTESGGHYASWVQALIREAPPRVALATDPLYYAASFGLLPVVRHIAQTNGSSAIDQPGGRALATPLQVAVFRGHRNVAHFLLENGADPNSKNADGLTNLQCARMVGDERLKELLIRYGAAEEMMNSEEAQGSSRFGRSHDKWAKCCQCGGDFAWGTAMYGGCYMCTHKICEDCKNVARKR</sequence>
<dbReference type="Pfam" id="PF24883">
    <property type="entry name" value="NPHP3_N"/>
    <property type="match status" value="1"/>
</dbReference>
<dbReference type="Gene3D" id="3.40.50.300">
    <property type="entry name" value="P-loop containing nucleotide triphosphate hydrolases"/>
    <property type="match status" value="1"/>
</dbReference>
<dbReference type="InterPro" id="IPR027417">
    <property type="entry name" value="P-loop_NTPase"/>
</dbReference>
<dbReference type="Pfam" id="PF22939">
    <property type="entry name" value="WHD_GPIID"/>
    <property type="match status" value="1"/>
</dbReference>
<keyword evidence="1" id="KW-0677">Repeat</keyword>
<proteinExistence type="predicted"/>
<dbReference type="AlphaFoldDB" id="A0AAJ0B414"/>
<keyword evidence="2" id="KW-0040">ANK repeat</keyword>
<evidence type="ECO:0000256" key="2">
    <source>
        <dbReference type="PROSITE-ProRule" id="PRU00023"/>
    </source>
</evidence>
<keyword evidence="6" id="KW-1185">Reference proteome</keyword>
<feature type="repeat" description="ANK" evidence="2">
    <location>
        <begin position="727"/>
        <end position="759"/>
    </location>
</feature>
<feature type="domain" description="Nephrocystin 3-like N-terminal" evidence="4">
    <location>
        <begin position="243"/>
        <end position="386"/>
    </location>
</feature>
<evidence type="ECO:0000256" key="1">
    <source>
        <dbReference type="ARBA" id="ARBA00022737"/>
    </source>
</evidence>
<evidence type="ECO:0000313" key="6">
    <source>
        <dbReference type="Proteomes" id="UP001239445"/>
    </source>
</evidence>
<evidence type="ECO:0000313" key="5">
    <source>
        <dbReference type="EMBL" id="KAK1751261.1"/>
    </source>
</evidence>
<dbReference type="InterPro" id="IPR056884">
    <property type="entry name" value="NPHP3-like_N"/>
</dbReference>
<feature type="domain" description="GPI inositol-deacylase winged helix" evidence="3">
    <location>
        <begin position="498"/>
        <end position="576"/>
    </location>
</feature>
<dbReference type="EMBL" id="MU839842">
    <property type="protein sequence ID" value="KAK1751261.1"/>
    <property type="molecule type" value="Genomic_DNA"/>
</dbReference>
<dbReference type="Proteomes" id="UP001239445">
    <property type="component" value="Unassembled WGS sequence"/>
</dbReference>
<name>A0AAJ0B414_9PEZI</name>
<dbReference type="Gene3D" id="1.25.40.20">
    <property type="entry name" value="Ankyrin repeat-containing domain"/>
    <property type="match status" value="1"/>
</dbReference>
<comment type="caution">
    <text evidence="5">The sequence shown here is derived from an EMBL/GenBank/DDBJ whole genome shotgun (WGS) entry which is preliminary data.</text>
</comment>
<dbReference type="PROSITE" id="PS50088">
    <property type="entry name" value="ANK_REPEAT"/>
    <property type="match status" value="1"/>
</dbReference>
<organism evidence="5 6">
    <name type="scientific">Echria macrotheca</name>
    <dbReference type="NCBI Taxonomy" id="438768"/>
    <lineage>
        <taxon>Eukaryota</taxon>
        <taxon>Fungi</taxon>
        <taxon>Dikarya</taxon>
        <taxon>Ascomycota</taxon>
        <taxon>Pezizomycotina</taxon>
        <taxon>Sordariomycetes</taxon>
        <taxon>Sordariomycetidae</taxon>
        <taxon>Sordariales</taxon>
        <taxon>Schizotheciaceae</taxon>
        <taxon>Echria</taxon>
    </lineage>
</organism>
<dbReference type="Pfam" id="PF12796">
    <property type="entry name" value="Ank_2"/>
    <property type="match status" value="1"/>
</dbReference>
<dbReference type="SUPFAM" id="SSF48403">
    <property type="entry name" value="Ankyrin repeat"/>
    <property type="match status" value="1"/>
</dbReference>
<dbReference type="InterPro" id="IPR054471">
    <property type="entry name" value="GPIID_WHD"/>
</dbReference>
<evidence type="ECO:0000259" key="3">
    <source>
        <dbReference type="Pfam" id="PF22939"/>
    </source>
</evidence>
<dbReference type="PANTHER" id="PTHR10039">
    <property type="entry name" value="AMELOGENIN"/>
    <property type="match status" value="1"/>
</dbReference>
<dbReference type="InterPro" id="IPR002110">
    <property type="entry name" value="Ankyrin_rpt"/>
</dbReference>